<keyword evidence="3" id="KW-1185">Reference proteome</keyword>
<evidence type="ECO:0000256" key="1">
    <source>
        <dbReference type="SAM" id="MobiDB-lite"/>
    </source>
</evidence>
<name>A0A6A5K262_9PLEO</name>
<proteinExistence type="predicted"/>
<dbReference type="OrthoDB" id="21072at2759"/>
<evidence type="ECO:0000313" key="3">
    <source>
        <dbReference type="Proteomes" id="UP000800040"/>
    </source>
</evidence>
<dbReference type="AlphaFoldDB" id="A0A6A5K262"/>
<sequence>MPAPPPLILVEDHSSSPAITLHYIQGNNSISFPTVYPLIKSLLTHPPCTHRRDPYTWPCSPCEKSFTTLFWTSAAHLLDYMADFYAHDNALMQSIWFHLVDIWLEAAGPQLPFEAVLDDAEVSAAAVWGQESAFTFEKHFKETLALFGVVLWGRRVKSRTGETVFVVPRGQREGPVGGYETGPWIGGLKPWMQFLALGSPGVAGDGDGDDEAQDGNKKRLPSRKRHVPMPAVALIRKHTLRTRILAYRLFASQDRRSLTAALTTFDQSCLMFPRRPGRTHAYVSPVTGLETAYMLRNGAPPIVRYAGFGDPGMVAKNPDWNLVDECLAVCKGDGPYEPVSGDPDADEDEESAFDMWTVMERLGDGSGDKAKGVGGSQFGLMFEEWSPVDEV</sequence>
<accession>A0A6A5K262</accession>
<dbReference type="Proteomes" id="UP000800040">
    <property type="component" value="Unassembled WGS sequence"/>
</dbReference>
<evidence type="ECO:0000313" key="2">
    <source>
        <dbReference type="EMBL" id="KAF1830166.1"/>
    </source>
</evidence>
<feature type="region of interest" description="Disordered" evidence="1">
    <location>
        <begin position="203"/>
        <end position="225"/>
    </location>
</feature>
<dbReference type="EMBL" id="ML975407">
    <property type="protein sequence ID" value="KAF1830166.1"/>
    <property type="molecule type" value="Genomic_DNA"/>
</dbReference>
<gene>
    <name evidence="2" type="ORF">BDW02DRAFT_573305</name>
</gene>
<protein>
    <submittedName>
        <fullName evidence="2">Uncharacterized protein</fullName>
    </submittedName>
</protein>
<reference evidence="2" key="1">
    <citation type="submission" date="2020-01" db="EMBL/GenBank/DDBJ databases">
        <authorList>
            <consortium name="DOE Joint Genome Institute"/>
            <person name="Haridas S."/>
            <person name="Albert R."/>
            <person name="Binder M."/>
            <person name="Bloem J."/>
            <person name="Labutti K."/>
            <person name="Salamov A."/>
            <person name="Andreopoulos B."/>
            <person name="Baker S.E."/>
            <person name="Barry K."/>
            <person name="Bills G."/>
            <person name="Bluhm B.H."/>
            <person name="Cannon C."/>
            <person name="Castanera R."/>
            <person name="Culley D.E."/>
            <person name="Daum C."/>
            <person name="Ezra D."/>
            <person name="Gonzalez J.B."/>
            <person name="Henrissat B."/>
            <person name="Kuo A."/>
            <person name="Liang C."/>
            <person name="Lipzen A."/>
            <person name="Lutzoni F."/>
            <person name="Magnuson J."/>
            <person name="Mondo S."/>
            <person name="Nolan M."/>
            <person name="Ohm R."/>
            <person name="Pangilinan J."/>
            <person name="Park H.-J."/>
            <person name="Ramirez L."/>
            <person name="Alfaro M."/>
            <person name="Sun H."/>
            <person name="Tritt A."/>
            <person name="Yoshinaga Y."/>
            <person name="Zwiers L.-H."/>
            <person name="Turgeon B.G."/>
            <person name="Goodwin S.B."/>
            <person name="Spatafora J.W."/>
            <person name="Crous P.W."/>
            <person name="Grigoriev I.V."/>
        </authorList>
    </citation>
    <scope>NUCLEOTIDE SEQUENCE</scope>
    <source>
        <strain evidence="2">P77</strain>
    </source>
</reference>
<organism evidence="2 3">
    <name type="scientific">Decorospora gaudefroyi</name>
    <dbReference type="NCBI Taxonomy" id="184978"/>
    <lineage>
        <taxon>Eukaryota</taxon>
        <taxon>Fungi</taxon>
        <taxon>Dikarya</taxon>
        <taxon>Ascomycota</taxon>
        <taxon>Pezizomycotina</taxon>
        <taxon>Dothideomycetes</taxon>
        <taxon>Pleosporomycetidae</taxon>
        <taxon>Pleosporales</taxon>
        <taxon>Pleosporineae</taxon>
        <taxon>Pleosporaceae</taxon>
        <taxon>Decorospora</taxon>
    </lineage>
</organism>